<dbReference type="OrthoDB" id="2242751at2"/>
<evidence type="ECO:0000313" key="1">
    <source>
        <dbReference type="EMBL" id="MST53395.1"/>
    </source>
</evidence>
<dbReference type="PANTHER" id="PTHR38448">
    <property type="entry name" value="REGULATORY PROTEIN YLBF-RELATED"/>
    <property type="match status" value="1"/>
</dbReference>
<accession>A0A6N7WNF8</accession>
<dbReference type="Proteomes" id="UP000471052">
    <property type="component" value="Unassembled WGS sequence"/>
</dbReference>
<dbReference type="AlphaFoldDB" id="A0A6N7WNF8"/>
<reference evidence="1 2" key="1">
    <citation type="submission" date="2019-08" db="EMBL/GenBank/DDBJ databases">
        <title>In-depth cultivation of the pig gut microbiome towards novel bacterial diversity and tailored functional studies.</title>
        <authorList>
            <person name="Wylensek D."/>
            <person name="Hitch T.C.A."/>
            <person name="Clavel T."/>
        </authorList>
    </citation>
    <scope>NUCLEOTIDE SEQUENCE [LARGE SCALE GENOMIC DNA]</scope>
    <source>
        <strain evidence="1 2">BL-178-WT-3A</strain>
    </source>
</reference>
<dbReference type="PANTHER" id="PTHR38448:SF2">
    <property type="entry name" value="REGULATORY PROTEIN YLBF"/>
    <property type="match status" value="1"/>
</dbReference>
<dbReference type="InterPro" id="IPR010368">
    <property type="entry name" value="Com_YlbF"/>
</dbReference>
<name>A0A6N7WNF8_STRAY</name>
<organism evidence="1 2">
    <name type="scientific">Streptococcus alactolyticus</name>
    <dbReference type="NCBI Taxonomy" id="29389"/>
    <lineage>
        <taxon>Bacteria</taxon>
        <taxon>Bacillati</taxon>
        <taxon>Bacillota</taxon>
        <taxon>Bacilli</taxon>
        <taxon>Lactobacillales</taxon>
        <taxon>Streptococcaceae</taxon>
        <taxon>Streptococcus</taxon>
    </lineage>
</organism>
<dbReference type="SUPFAM" id="SSF158622">
    <property type="entry name" value="YheA/YmcA-like"/>
    <property type="match status" value="1"/>
</dbReference>
<evidence type="ECO:0000313" key="2">
    <source>
        <dbReference type="Proteomes" id="UP000471052"/>
    </source>
</evidence>
<dbReference type="Pfam" id="PF06133">
    <property type="entry name" value="Com_YlbF"/>
    <property type="match status" value="1"/>
</dbReference>
<proteinExistence type="predicted"/>
<comment type="caution">
    <text evidence="1">The sequence shown here is derived from an EMBL/GenBank/DDBJ whole genome shotgun (WGS) entry which is preliminary data.</text>
</comment>
<sequence length="142" mass="15847">MLTIDDQLLAIDDAIDEVVAAFLALDSVQDYLAVRQVFLSDKALQEDIAVFQALRQEYEAVETYAAFRPEVKTLRRQLVQTKRTIDMHEKMSALRQSEVAVQKILAELTQDISSVISSAIFVDTGLPLAAHSSHHQCHHKGG</sequence>
<dbReference type="InterPro" id="IPR052767">
    <property type="entry name" value="Bact_com_dev_regulator"/>
</dbReference>
<dbReference type="Gene3D" id="1.20.1500.10">
    <property type="entry name" value="YheA/YmcA-like"/>
    <property type="match status" value="1"/>
</dbReference>
<dbReference type="RefSeq" id="WP_154454565.1">
    <property type="nucleotide sequence ID" value="NZ_BRXN01000013.1"/>
</dbReference>
<gene>
    <name evidence="1" type="ORF">FYJ82_02945</name>
</gene>
<dbReference type="InterPro" id="IPR023378">
    <property type="entry name" value="YheA/YmcA-like_dom_sf"/>
</dbReference>
<dbReference type="EMBL" id="VUNP01000008">
    <property type="protein sequence ID" value="MST53395.1"/>
    <property type="molecule type" value="Genomic_DNA"/>
</dbReference>
<protein>
    <submittedName>
        <fullName evidence="1">YlbF family regulator</fullName>
    </submittedName>
</protein>